<evidence type="ECO:0000256" key="2">
    <source>
        <dbReference type="SAM" id="MobiDB-lite"/>
    </source>
</evidence>
<keyword evidence="3" id="KW-0812">Transmembrane</keyword>
<feature type="transmembrane region" description="Helical" evidence="3">
    <location>
        <begin position="68"/>
        <end position="89"/>
    </location>
</feature>
<evidence type="ECO:0000313" key="5">
    <source>
        <dbReference type="EMBL" id="UUY05817.1"/>
    </source>
</evidence>
<feature type="domain" description="Cell envelope-related transcriptional attenuator" evidence="4">
    <location>
        <begin position="143"/>
        <end position="294"/>
    </location>
</feature>
<gene>
    <name evidence="5" type="ORF">LRS13_09945</name>
</gene>
<keyword evidence="3" id="KW-0472">Membrane</keyword>
<dbReference type="NCBIfam" id="TIGR00350">
    <property type="entry name" value="lytR_cpsA_psr"/>
    <property type="match status" value="1"/>
</dbReference>
<evidence type="ECO:0000256" key="1">
    <source>
        <dbReference type="ARBA" id="ARBA00006068"/>
    </source>
</evidence>
<keyword evidence="3" id="KW-1133">Transmembrane helix</keyword>
<dbReference type="Gene3D" id="3.40.630.190">
    <property type="entry name" value="LCP protein"/>
    <property type="match status" value="1"/>
</dbReference>
<dbReference type="InterPro" id="IPR050922">
    <property type="entry name" value="LytR/CpsA/Psr_CW_biosynth"/>
</dbReference>
<feature type="compositionally biased region" description="Basic and acidic residues" evidence="2">
    <location>
        <begin position="1"/>
        <end position="21"/>
    </location>
</feature>
<evidence type="ECO:0000313" key="6">
    <source>
        <dbReference type="Proteomes" id="UP001058860"/>
    </source>
</evidence>
<accession>A0ABY5PMM9</accession>
<sequence length="363" mass="38903">MRQEPKPPRADGQDAEPEYRVYRSRPKLLSRAGGDELRRLRDRAPKRSGGGNGGRKHRSRRGFSFGRVVKWVLVAAAAWVGISLVAFLISAQIEQGKVDDDVSALLGGAGYPLWSPNNVLVLGSDQRSAGTAEPGSTTSGPSRADSIMLLRVGGGNNQRLSIARDTLVDIPGSGVQKINAAYAIGGAALTIQTVEQYTGIDINHLIEVSFEDFPKLIDAMGGINYKGGCVVGKVNGGYANGGVTVRVKAGEKTHLNGDQALALARTRKNLCNPNENDLSRARRQQKIISSMKGRALSPAGFIRMPMIAWQMPKTFRSDMSGPTMLGLFAAMSIGSPETRVLGTPSGVVPPELKQRRVEQFLDG</sequence>
<dbReference type="Pfam" id="PF03816">
    <property type="entry name" value="LytR_cpsA_psr"/>
    <property type="match status" value="1"/>
</dbReference>
<proteinExistence type="inferred from homology"/>
<dbReference type="PANTHER" id="PTHR33392:SF6">
    <property type="entry name" value="POLYISOPRENYL-TEICHOIC ACID--PEPTIDOGLYCAN TEICHOIC ACID TRANSFERASE TAGU"/>
    <property type="match status" value="1"/>
</dbReference>
<evidence type="ECO:0000256" key="3">
    <source>
        <dbReference type="SAM" id="Phobius"/>
    </source>
</evidence>
<name>A0ABY5PMM9_9ACTN</name>
<feature type="region of interest" description="Disordered" evidence="2">
    <location>
        <begin position="1"/>
        <end position="59"/>
    </location>
</feature>
<reference evidence="6" key="1">
    <citation type="submission" date="2021-11" db="EMBL/GenBank/DDBJ databases">
        <title>Cultivation dependent microbiological survey of springs from the worlds oldest radium mine currently devoted to the extraction of radon-saturated water.</title>
        <authorList>
            <person name="Kapinusova G."/>
            <person name="Smrhova T."/>
            <person name="Strejcek M."/>
            <person name="Suman J."/>
            <person name="Jani K."/>
            <person name="Pajer P."/>
            <person name="Uhlik O."/>
        </authorList>
    </citation>
    <scope>NUCLEOTIDE SEQUENCE [LARGE SCALE GENOMIC DNA]</scope>
    <source>
        <strain evidence="6">J379</strain>
    </source>
</reference>
<feature type="compositionally biased region" description="Basic and acidic residues" evidence="2">
    <location>
        <begin position="33"/>
        <end position="45"/>
    </location>
</feature>
<dbReference type="Proteomes" id="UP001058860">
    <property type="component" value="Chromosome"/>
</dbReference>
<protein>
    <submittedName>
        <fullName evidence="5">LCP family protein</fullName>
    </submittedName>
</protein>
<dbReference type="RefSeq" id="WP_353866258.1">
    <property type="nucleotide sequence ID" value="NZ_CP088295.1"/>
</dbReference>
<comment type="similarity">
    <text evidence="1">Belongs to the LytR/CpsA/Psr (LCP) family.</text>
</comment>
<dbReference type="PANTHER" id="PTHR33392">
    <property type="entry name" value="POLYISOPRENYL-TEICHOIC ACID--PEPTIDOGLYCAN TEICHOIC ACID TRANSFERASE TAGU"/>
    <property type="match status" value="1"/>
</dbReference>
<dbReference type="InterPro" id="IPR004474">
    <property type="entry name" value="LytR_CpsA_psr"/>
</dbReference>
<dbReference type="EMBL" id="CP088295">
    <property type="protein sequence ID" value="UUY05817.1"/>
    <property type="molecule type" value="Genomic_DNA"/>
</dbReference>
<evidence type="ECO:0000259" key="4">
    <source>
        <dbReference type="Pfam" id="PF03816"/>
    </source>
</evidence>
<keyword evidence="6" id="KW-1185">Reference proteome</keyword>
<organism evidence="5 6">
    <name type="scientific">Svornostia abyssi</name>
    <dbReference type="NCBI Taxonomy" id="2898438"/>
    <lineage>
        <taxon>Bacteria</taxon>
        <taxon>Bacillati</taxon>
        <taxon>Actinomycetota</taxon>
        <taxon>Thermoleophilia</taxon>
        <taxon>Solirubrobacterales</taxon>
        <taxon>Baekduiaceae</taxon>
        <taxon>Svornostia</taxon>
    </lineage>
</organism>